<dbReference type="Proteomes" id="UP001060215">
    <property type="component" value="Chromosome 13"/>
</dbReference>
<evidence type="ECO:0000313" key="1">
    <source>
        <dbReference type="EMBL" id="KAI7991567.1"/>
    </source>
</evidence>
<comment type="caution">
    <text evidence="1">The sequence shown here is derived from an EMBL/GenBank/DDBJ whole genome shotgun (WGS) entry which is preliminary data.</text>
</comment>
<organism evidence="1 2">
    <name type="scientific">Camellia lanceoleosa</name>
    <dbReference type="NCBI Taxonomy" id="1840588"/>
    <lineage>
        <taxon>Eukaryota</taxon>
        <taxon>Viridiplantae</taxon>
        <taxon>Streptophyta</taxon>
        <taxon>Embryophyta</taxon>
        <taxon>Tracheophyta</taxon>
        <taxon>Spermatophyta</taxon>
        <taxon>Magnoliopsida</taxon>
        <taxon>eudicotyledons</taxon>
        <taxon>Gunneridae</taxon>
        <taxon>Pentapetalae</taxon>
        <taxon>asterids</taxon>
        <taxon>Ericales</taxon>
        <taxon>Theaceae</taxon>
        <taxon>Camellia</taxon>
    </lineage>
</organism>
<sequence>MPELSLSLALFVIVLTIRDSDYLAKSFESITTSLSSQTTPESCTVERTVIVLGGQRDTPLIRATLTADSSPCRITDQNTFES</sequence>
<evidence type="ECO:0000313" key="2">
    <source>
        <dbReference type="Proteomes" id="UP001060215"/>
    </source>
</evidence>
<keyword evidence="2" id="KW-1185">Reference proteome</keyword>
<dbReference type="EMBL" id="CM045770">
    <property type="protein sequence ID" value="KAI7991567.1"/>
    <property type="molecule type" value="Genomic_DNA"/>
</dbReference>
<gene>
    <name evidence="1" type="ORF">LOK49_LG12G01732</name>
</gene>
<proteinExistence type="predicted"/>
<reference evidence="1 2" key="1">
    <citation type="journal article" date="2022" name="Plant J.">
        <title>Chromosome-level genome of Camellia lanceoleosa provides a valuable resource for understanding genome evolution and self-incompatibility.</title>
        <authorList>
            <person name="Gong W."/>
            <person name="Xiao S."/>
            <person name="Wang L."/>
            <person name="Liao Z."/>
            <person name="Chang Y."/>
            <person name="Mo W."/>
            <person name="Hu G."/>
            <person name="Li W."/>
            <person name="Zhao G."/>
            <person name="Zhu H."/>
            <person name="Hu X."/>
            <person name="Ji K."/>
            <person name="Xiang X."/>
            <person name="Song Q."/>
            <person name="Yuan D."/>
            <person name="Jin S."/>
            <person name="Zhang L."/>
        </authorList>
    </citation>
    <scope>NUCLEOTIDE SEQUENCE [LARGE SCALE GENOMIC DNA]</scope>
    <source>
        <strain evidence="1">SQ_2022a</strain>
    </source>
</reference>
<name>A0ACC0FU25_9ERIC</name>
<protein>
    <submittedName>
        <fullName evidence="1">Uncharacterized protein</fullName>
    </submittedName>
</protein>
<accession>A0ACC0FU25</accession>